<dbReference type="AlphaFoldDB" id="A0ABD5PYD7"/>
<evidence type="ECO:0000313" key="2">
    <source>
        <dbReference type="EMBL" id="MFC4823496.1"/>
    </source>
</evidence>
<dbReference type="InterPro" id="IPR005031">
    <property type="entry name" value="COQ10_START"/>
</dbReference>
<dbReference type="GeneID" id="73045451"/>
<comment type="caution">
    <text evidence="2">The sequence shown here is derived from an EMBL/GenBank/DDBJ whole genome shotgun (WGS) entry which is preliminary data.</text>
</comment>
<evidence type="ECO:0000313" key="3">
    <source>
        <dbReference type="Proteomes" id="UP001595945"/>
    </source>
</evidence>
<dbReference type="Proteomes" id="UP001595945">
    <property type="component" value="Unassembled WGS sequence"/>
</dbReference>
<dbReference type="CDD" id="cd07820">
    <property type="entry name" value="SRPBCC_3"/>
    <property type="match status" value="1"/>
</dbReference>
<dbReference type="SUPFAM" id="SSF55961">
    <property type="entry name" value="Bet v1-like"/>
    <property type="match status" value="1"/>
</dbReference>
<dbReference type="Gene3D" id="3.30.530.20">
    <property type="match status" value="1"/>
</dbReference>
<feature type="domain" description="Coenzyme Q-binding protein COQ10 START" evidence="1">
    <location>
        <begin position="12"/>
        <end position="150"/>
    </location>
</feature>
<proteinExistence type="predicted"/>
<dbReference type="EMBL" id="JBHSHT010000001">
    <property type="protein sequence ID" value="MFC4823496.1"/>
    <property type="molecule type" value="Genomic_DNA"/>
</dbReference>
<keyword evidence="3" id="KW-1185">Reference proteome</keyword>
<reference evidence="2 3" key="1">
    <citation type="journal article" date="2019" name="Int. J. Syst. Evol. Microbiol.">
        <title>The Global Catalogue of Microorganisms (GCM) 10K type strain sequencing project: providing services to taxonomists for standard genome sequencing and annotation.</title>
        <authorList>
            <consortium name="The Broad Institute Genomics Platform"/>
            <consortium name="The Broad Institute Genome Sequencing Center for Infectious Disease"/>
            <person name="Wu L."/>
            <person name="Ma J."/>
        </authorList>
    </citation>
    <scope>NUCLEOTIDE SEQUENCE [LARGE SCALE GENOMIC DNA]</scope>
    <source>
        <strain evidence="2 3">XZYJ18</strain>
    </source>
</reference>
<dbReference type="InterPro" id="IPR023393">
    <property type="entry name" value="START-like_dom_sf"/>
</dbReference>
<dbReference type="RefSeq" id="WP_254267036.1">
    <property type="nucleotide sequence ID" value="NZ_CP100400.1"/>
</dbReference>
<dbReference type="Pfam" id="PF03364">
    <property type="entry name" value="Polyketide_cyc"/>
    <property type="match status" value="1"/>
</dbReference>
<sequence>MATYQREVRVVAPLDEVWEFHSRVGGLEALTPDWMHLRVEDVRGRDGSERDATAVLDPGTEVRMSLRPFDVGPRQRWTSRITRREEGDGTAVFEDVMEGGPFPTWRHTHSFYAVSDAETLVRDRVQYELPVVRDLLGSLGWLGFEPMFRDRHRRTKRLLETGVR</sequence>
<accession>A0ABD5PYD7</accession>
<protein>
    <submittedName>
        <fullName evidence="2">SRPBCC family protein</fullName>
    </submittedName>
</protein>
<gene>
    <name evidence="2" type="ORF">ACFO9K_04405</name>
</gene>
<organism evidence="2 3">
    <name type="scientific">Halorussus aquaticus</name>
    <dbReference type="NCBI Taxonomy" id="2953748"/>
    <lineage>
        <taxon>Archaea</taxon>
        <taxon>Methanobacteriati</taxon>
        <taxon>Methanobacteriota</taxon>
        <taxon>Stenosarchaea group</taxon>
        <taxon>Halobacteria</taxon>
        <taxon>Halobacteriales</taxon>
        <taxon>Haladaptataceae</taxon>
        <taxon>Halorussus</taxon>
    </lineage>
</organism>
<evidence type="ECO:0000259" key="1">
    <source>
        <dbReference type="Pfam" id="PF03364"/>
    </source>
</evidence>
<name>A0ABD5PYD7_9EURY</name>